<dbReference type="SMART" id="SM00100">
    <property type="entry name" value="cNMP"/>
    <property type="match status" value="1"/>
</dbReference>
<dbReference type="InterPro" id="IPR011993">
    <property type="entry name" value="PH-like_dom_sf"/>
</dbReference>
<protein>
    <recommendedName>
        <fullName evidence="5">Cyclic nucleotide-binding domain-containing protein</fullName>
    </recommendedName>
</protein>
<dbReference type="GO" id="GO:0007154">
    <property type="term" value="P:cell communication"/>
    <property type="evidence" value="ECO:0007669"/>
    <property type="project" value="UniProtKB-ARBA"/>
</dbReference>
<reference evidence="4" key="1">
    <citation type="journal article" date="2020" name="J. Eukaryot. Microbiol.">
        <title>De novo Sequencing, Assembly and Annotation of the Transcriptome for the Free-Living Testate Amoeba Arcella intermedia.</title>
        <authorList>
            <person name="Ribeiro G.M."/>
            <person name="Porfirio-Sousa A.L."/>
            <person name="Maurer-Alcala X.X."/>
            <person name="Katz L.A."/>
            <person name="Lahr D.J.G."/>
        </authorList>
    </citation>
    <scope>NUCLEOTIDE SEQUENCE</scope>
</reference>
<name>A0A6B2KXP4_9EUKA</name>
<dbReference type="SUPFAM" id="SSF51206">
    <property type="entry name" value="cAMP-binding domain-like"/>
    <property type="match status" value="2"/>
</dbReference>
<proteinExistence type="predicted"/>
<dbReference type="InterPro" id="IPR018490">
    <property type="entry name" value="cNMP-bd_dom_sf"/>
</dbReference>
<accession>A0A6B2KXP4</accession>
<evidence type="ECO:0000259" key="2">
    <source>
        <dbReference type="PROSITE" id="PS50010"/>
    </source>
</evidence>
<dbReference type="GO" id="GO:0005085">
    <property type="term" value="F:guanyl-nucleotide exchange factor activity"/>
    <property type="evidence" value="ECO:0007669"/>
    <property type="project" value="InterPro"/>
</dbReference>
<feature type="domain" description="DH" evidence="2">
    <location>
        <begin position="3"/>
        <end position="193"/>
    </location>
</feature>
<sequence>MTRKENIVLELLQTEQSYVTGLDMMVKAYYYPLQKLVKNHPKLFETNVNQIFGNIEQILLLNSQLCDELEERIEHWEEDGQDCVGQIFLKWLPRFKPYHRYGGAYEDSYSKLGFLRENDTLWRRNLDYLEKHVMAIGGSLLADYFITPIQRIPRYIMLIGDLVEFTDKNHPDYPKLKEALKQLVSVAEGVNEHIRQTQSETAIFSVLGRGKGFDKLLSTPKPDWGPRKFLRIGEALRLVDLGNPKKGGSRMSELILFTDILVAGNFVSKKVACQEYYQPIDIMWISTKIPKRIKLLEFLQQQQDESNGNSDAMEVEKTTSDDQKKVRNTVISCTSKTMLPVLYIQGPETNWVAVFGDETERDDWYATILKAMKVAKTEAAQGKRTGVYTFKDGNVYNGEWENGWMHGAGKLCRADGWIFDGHWHRYFKAGFGQVTEQKNTPFYCGWKDINGSVKSLDVHGLWTFGGLTDRDWRVMLSGSQKTQKKAQEKIIAAGSPKSSSFLYKIISGTIKMEKNVSTHGGTKTIKTYLNAPTLIGDMCLLMDTEPADVYAETDVELEFIPLSSLKDLFSNDPGICMRYFQALAKDLAEQLVSLQIDTPPSSNSSQPQEPPPTLPPQIQTPKIKPSIPSLRQTPTLKLDLKELNSEDLYMNPPSSRRHIAVTNPAEEPLNAIDILRKKFQLPQTEVLIDQTDCLQKTAVWKKFGKLYLFQNTLCFDATVFGWNEVECFQFNKFLSVNILAGGALQIILKGGRKLKYMEIKNVDNFSQLLTNIWTDSLKKGTSLVTGPPLSYATPKPHDSLKLTQEDWDLILSAAKIRHYAPGEVIIQEGDRNENLYHIAKGVCQVFKKGPHSEILLGTLDPGTLFGELTFLDAAAAHASVVAQREVSLYVVENHFINILFVNHPQLAGRFYCHLASILAIRVREREQRALKKHS</sequence>
<dbReference type="InterPro" id="IPR051092">
    <property type="entry name" value="FYVE_RhoGEF_PH"/>
</dbReference>
<dbReference type="SMART" id="SM00325">
    <property type="entry name" value="RhoGEF"/>
    <property type="match status" value="1"/>
</dbReference>
<dbReference type="InterPro" id="IPR000219">
    <property type="entry name" value="DH_dom"/>
</dbReference>
<dbReference type="Gene3D" id="2.30.29.30">
    <property type="entry name" value="Pleckstrin-homology domain (PH domain)/Phosphotyrosine-binding domain (PTB)"/>
    <property type="match status" value="1"/>
</dbReference>
<dbReference type="CDD" id="cd00038">
    <property type="entry name" value="CAP_ED"/>
    <property type="match status" value="2"/>
</dbReference>
<dbReference type="Gene3D" id="1.20.900.10">
    <property type="entry name" value="Dbl homology (DH) domain"/>
    <property type="match status" value="1"/>
</dbReference>
<dbReference type="GO" id="GO:0023052">
    <property type="term" value="P:signaling"/>
    <property type="evidence" value="ECO:0007669"/>
    <property type="project" value="UniProtKB-ARBA"/>
</dbReference>
<dbReference type="SUPFAM" id="SSF48065">
    <property type="entry name" value="DBL homology domain (DH-domain)"/>
    <property type="match status" value="1"/>
</dbReference>
<evidence type="ECO:0000256" key="1">
    <source>
        <dbReference type="SAM" id="MobiDB-lite"/>
    </source>
</evidence>
<organism evidence="4">
    <name type="scientific">Arcella intermedia</name>
    <dbReference type="NCBI Taxonomy" id="1963864"/>
    <lineage>
        <taxon>Eukaryota</taxon>
        <taxon>Amoebozoa</taxon>
        <taxon>Tubulinea</taxon>
        <taxon>Elardia</taxon>
        <taxon>Arcellinida</taxon>
        <taxon>Sphaerothecina</taxon>
        <taxon>Arcellidae</taxon>
        <taxon>Arcella</taxon>
    </lineage>
</organism>
<dbReference type="CDD" id="cd00160">
    <property type="entry name" value="RhoGEF"/>
    <property type="match status" value="1"/>
</dbReference>
<dbReference type="Pfam" id="PF02893">
    <property type="entry name" value="GRAM"/>
    <property type="match status" value="1"/>
</dbReference>
<dbReference type="AlphaFoldDB" id="A0A6B2KXP4"/>
<dbReference type="PROSITE" id="PS50042">
    <property type="entry name" value="CNMP_BINDING_3"/>
    <property type="match status" value="1"/>
</dbReference>
<dbReference type="Gene3D" id="2.20.110.10">
    <property type="entry name" value="Histone H3 K4-specific methyltransferase SET7/9 N-terminal domain"/>
    <property type="match status" value="1"/>
</dbReference>
<dbReference type="GO" id="GO:0005737">
    <property type="term" value="C:cytoplasm"/>
    <property type="evidence" value="ECO:0007669"/>
    <property type="project" value="TreeGrafter"/>
</dbReference>
<dbReference type="PROSITE" id="PS50010">
    <property type="entry name" value="DH_2"/>
    <property type="match status" value="1"/>
</dbReference>
<dbReference type="EMBL" id="GIBP01000399">
    <property type="protein sequence ID" value="NDV29368.1"/>
    <property type="molecule type" value="Transcribed_RNA"/>
</dbReference>
<evidence type="ECO:0000313" key="4">
    <source>
        <dbReference type="EMBL" id="NDV29368.1"/>
    </source>
</evidence>
<feature type="domain" description="Cyclic nucleotide-binding" evidence="3">
    <location>
        <begin position="810"/>
        <end position="917"/>
    </location>
</feature>
<dbReference type="InterPro" id="IPR004182">
    <property type="entry name" value="GRAM"/>
</dbReference>
<feature type="region of interest" description="Disordered" evidence="1">
    <location>
        <begin position="597"/>
        <end position="627"/>
    </location>
</feature>
<evidence type="ECO:0008006" key="5">
    <source>
        <dbReference type="Google" id="ProtNLM"/>
    </source>
</evidence>
<dbReference type="Pfam" id="PF00621">
    <property type="entry name" value="RhoGEF"/>
    <property type="match status" value="1"/>
</dbReference>
<dbReference type="Gene3D" id="2.60.120.10">
    <property type="entry name" value="Jelly Rolls"/>
    <property type="match status" value="2"/>
</dbReference>
<dbReference type="InterPro" id="IPR000595">
    <property type="entry name" value="cNMP-bd_dom"/>
</dbReference>
<dbReference type="PANTHER" id="PTHR12673">
    <property type="entry name" value="FACIOGENITAL DYSPLASIA PROTEIN"/>
    <property type="match status" value="1"/>
</dbReference>
<dbReference type="InterPro" id="IPR014710">
    <property type="entry name" value="RmlC-like_jellyroll"/>
</dbReference>
<dbReference type="PANTHER" id="PTHR12673:SF159">
    <property type="entry name" value="LD03170P"/>
    <property type="match status" value="1"/>
</dbReference>
<dbReference type="InterPro" id="IPR035899">
    <property type="entry name" value="DBL_dom_sf"/>
</dbReference>
<evidence type="ECO:0000259" key="3">
    <source>
        <dbReference type="PROSITE" id="PS50042"/>
    </source>
</evidence>
<dbReference type="SUPFAM" id="SSF82185">
    <property type="entry name" value="Histone H3 K4-specific methyltransferase SET7/9 N-terminal domain"/>
    <property type="match status" value="1"/>
</dbReference>
<dbReference type="Pfam" id="PF00027">
    <property type="entry name" value="cNMP_binding"/>
    <property type="match status" value="2"/>
</dbReference>